<organism evidence="1 2">
    <name type="scientific">Flavobacterium phage vB_FspP_elemoA_7-9A</name>
    <dbReference type="NCBI Taxonomy" id="2743781"/>
    <lineage>
        <taxon>Viruses</taxon>
        <taxon>Duplodnaviria</taxon>
        <taxon>Heunggongvirae</taxon>
        <taxon>Uroviricota</taxon>
        <taxon>Caudoviricetes</taxon>
        <taxon>Elemovirus</taxon>
        <taxon>Elemovirus elemoA</taxon>
    </lineage>
</organism>
<evidence type="ECO:0000313" key="2">
    <source>
        <dbReference type="Proteomes" id="UP000510645"/>
    </source>
</evidence>
<proteinExistence type="predicted"/>
<accession>A0A7D5G5P2</accession>
<dbReference type="EMBL" id="MT497017">
    <property type="protein sequence ID" value="QLF85210.1"/>
    <property type="molecule type" value="Genomic_DNA"/>
</dbReference>
<gene>
    <name evidence="1" type="ORF">elemo79Aphanotate_16</name>
</gene>
<sequence length="117" mass="13884">MKYSTRLVIIFKNIVIKIPVSRKGYLQGLNEKRIWDKYNSVAYLAELKWMYLGVVCQKRYDTELLVVPNIVVKRIKSIVKEFDFDNCDLHNTENWGMEGKEYILLDYGINQKIANLY</sequence>
<protein>
    <submittedName>
        <fullName evidence="1">Uncharacterized protein</fullName>
    </submittedName>
</protein>
<name>A0A7D5G5P2_9CAUD</name>
<reference evidence="1 2" key="1">
    <citation type="submission" date="2020-05" db="EMBL/GenBank/DDBJ databases">
        <title>Genomics and ecology of novel Flavobacterium phages from the Baltic Sea.</title>
        <authorList>
            <person name="Hoetzinger M."/>
            <person name="Nilsson E."/>
            <person name="Holmfeldt K."/>
        </authorList>
    </citation>
    <scope>NUCLEOTIDE SEQUENCE [LARGE SCALE GENOMIC DNA]</scope>
</reference>
<keyword evidence="2" id="KW-1185">Reference proteome</keyword>
<evidence type="ECO:0000313" key="1">
    <source>
        <dbReference type="EMBL" id="QLF85210.1"/>
    </source>
</evidence>
<dbReference type="Proteomes" id="UP000510645">
    <property type="component" value="Segment"/>
</dbReference>